<name>A0A1G8GBT8_9RHOO</name>
<evidence type="ECO:0000313" key="1">
    <source>
        <dbReference type="EMBL" id="SDH91892.1"/>
    </source>
</evidence>
<keyword evidence="2" id="KW-1185">Reference proteome</keyword>
<protein>
    <submittedName>
        <fullName evidence="1">Uncharacterized protein</fullName>
    </submittedName>
</protein>
<reference evidence="1 2" key="1">
    <citation type="submission" date="2016-10" db="EMBL/GenBank/DDBJ databases">
        <authorList>
            <person name="de Groot N.N."/>
        </authorList>
    </citation>
    <scope>NUCLEOTIDE SEQUENCE [LARGE SCALE GENOMIC DNA]</scope>
    <source>
        <strain evidence="1 2">DSM 5885</strain>
    </source>
</reference>
<dbReference type="STRING" id="83767.SAMN05660652_02534"/>
<gene>
    <name evidence="1" type="ORF">SAMN05660652_02534</name>
</gene>
<sequence>MKDVVLHDDDCIETVLPIIGEAMENGEICRISNIERLGLRSIAALVRLTSSSGFFDVKSGKVLRPNPGFGLVGVDEFGAVWALG</sequence>
<dbReference type="EMBL" id="FNCY01000010">
    <property type="protein sequence ID" value="SDH91892.1"/>
    <property type="molecule type" value="Genomic_DNA"/>
</dbReference>
<accession>A0A1G8GBT8</accession>
<dbReference type="RefSeq" id="WP_091938217.1">
    <property type="nucleotide sequence ID" value="NZ_FNCY01000010.1"/>
</dbReference>
<dbReference type="Proteomes" id="UP000198607">
    <property type="component" value="Unassembled WGS sequence"/>
</dbReference>
<organism evidence="1 2">
    <name type="scientific">Propionivibrio dicarboxylicus</name>
    <dbReference type="NCBI Taxonomy" id="83767"/>
    <lineage>
        <taxon>Bacteria</taxon>
        <taxon>Pseudomonadati</taxon>
        <taxon>Pseudomonadota</taxon>
        <taxon>Betaproteobacteria</taxon>
        <taxon>Rhodocyclales</taxon>
        <taxon>Rhodocyclaceae</taxon>
        <taxon>Propionivibrio</taxon>
    </lineage>
</organism>
<dbReference type="AlphaFoldDB" id="A0A1G8GBT8"/>
<evidence type="ECO:0000313" key="2">
    <source>
        <dbReference type="Proteomes" id="UP000198607"/>
    </source>
</evidence>
<proteinExistence type="predicted"/>